<evidence type="ECO:0000313" key="9">
    <source>
        <dbReference type="EMBL" id="PNR95586.1"/>
    </source>
</evidence>
<evidence type="ECO:0000256" key="5">
    <source>
        <dbReference type="ARBA" id="ARBA00022989"/>
    </source>
</evidence>
<feature type="transmembrane region" description="Helical" evidence="7">
    <location>
        <begin position="292"/>
        <end position="312"/>
    </location>
</feature>
<dbReference type="OrthoDB" id="9775268at2"/>
<feature type="transmembrane region" description="Helical" evidence="7">
    <location>
        <begin position="354"/>
        <end position="380"/>
    </location>
</feature>
<evidence type="ECO:0000256" key="7">
    <source>
        <dbReference type="SAM" id="Phobius"/>
    </source>
</evidence>
<feature type="transmembrane region" description="Helical" evidence="7">
    <location>
        <begin position="258"/>
        <end position="280"/>
    </location>
</feature>
<feature type="transmembrane region" description="Helical" evidence="7">
    <location>
        <begin position="98"/>
        <end position="115"/>
    </location>
</feature>
<evidence type="ECO:0000259" key="8">
    <source>
        <dbReference type="PROSITE" id="PS50850"/>
    </source>
</evidence>
<comment type="subcellular location">
    <subcellularLocation>
        <location evidence="1">Cell membrane</location>
        <topology evidence="1">Multi-pass membrane protein</topology>
    </subcellularLocation>
</comment>
<protein>
    <recommendedName>
        <fullName evidence="8">Major facilitator superfamily (MFS) profile domain-containing protein</fullName>
    </recommendedName>
</protein>
<dbReference type="AlphaFoldDB" id="A0A2K1NYJ1"/>
<dbReference type="GO" id="GO:0022857">
    <property type="term" value="F:transmembrane transporter activity"/>
    <property type="evidence" value="ECO:0007669"/>
    <property type="project" value="InterPro"/>
</dbReference>
<comment type="caution">
    <text evidence="9">The sequence shown here is derived from an EMBL/GenBank/DDBJ whole genome shotgun (WGS) entry which is preliminary data.</text>
</comment>
<feature type="transmembrane region" description="Helical" evidence="7">
    <location>
        <begin position="12"/>
        <end position="36"/>
    </location>
</feature>
<evidence type="ECO:0000313" key="10">
    <source>
        <dbReference type="Proteomes" id="UP000236434"/>
    </source>
</evidence>
<organism evidence="9 10">
    <name type="scientific">Petrotoga olearia DSM 13574</name>
    <dbReference type="NCBI Taxonomy" id="1122955"/>
    <lineage>
        <taxon>Bacteria</taxon>
        <taxon>Thermotogati</taxon>
        <taxon>Thermotogota</taxon>
        <taxon>Thermotogae</taxon>
        <taxon>Petrotogales</taxon>
        <taxon>Petrotogaceae</taxon>
        <taxon>Petrotoga</taxon>
    </lineage>
</organism>
<feature type="transmembrane region" description="Helical" evidence="7">
    <location>
        <begin position="165"/>
        <end position="187"/>
    </location>
</feature>
<reference evidence="9 10" key="1">
    <citation type="submission" date="2013-12" db="EMBL/GenBank/DDBJ databases">
        <title>Comparative genomics of Petrotoga isolates.</title>
        <authorList>
            <person name="Nesbo C.L."/>
            <person name="Charchuk R."/>
            <person name="Chow K."/>
        </authorList>
    </citation>
    <scope>NUCLEOTIDE SEQUENCE [LARGE SCALE GENOMIC DNA]</scope>
    <source>
        <strain evidence="9 10">DSM 13574</strain>
    </source>
</reference>
<evidence type="ECO:0000256" key="6">
    <source>
        <dbReference type="ARBA" id="ARBA00023136"/>
    </source>
</evidence>
<name>A0A2K1NYJ1_9BACT</name>
<dbReference type="Pfam" id="PF07690">
    <property type="entry name" value="MFS_1"/>
    <property type="match status" value="1"/>
</dbReference>
<evidence type="ECO:0000256" key="3">
    <source>
        <dbReference type="ARBA" id="ARBA00022475"/>
    </source>
</evidence>
<accession>A0A2K1NYJ1</accession>
<feature type="domain" description="Major facilitator superfamily (MFS) profile" evidence="8">
    <location>
        <begin position="1"/>
        <end position="193"/>
    </location>
</feature>
<evidence type="ECO:0000256" key="2">
    <source>
        <dbReference type="ARBA" id="ARBA00022448"/>
    </source>
</evidence>
<proteinExistence type="predicted"/>
<feature type="transmembrane region" description="Helical" evidence="7">
    <location>
        <begin position="42"/>
        <end position="63"/>
    </location>
</feature>
<dbReference type="InterPro" id="IPR011701">
    <property type="entry name" value="MFS"/>
</dbReference>
<dbReference type="PANTHER" id="PTHR43266:SF9">
    <property type="entry name" value="PERMEASE, MAJOR FACILITATOR SUPERFAMILY-RELATED"/>
    <property type="match status" value="1"/>
</dbReference>
<dbReference type="PANTHER" id="PTHR43266">
    <property type="entry name" value="MACROLIDE-EFFLUX PROTEIN"/>
    <property type="match status" value="1"/>
</dbReference>
<dbReference type="GO" id="GO:0005886">
    <property type="term" value="C:plasma membrane"/>
    <property type="evidence" value="ECO:0007669"/>
    <property type="project" value="UniProtKB-SubCell"/>
</dbReference>
<sequence length="416" mass="46079">MKELFHNRNYMFYWFSSAFTMAASNIVQFMLSLYVLDTTGSATLFATMLSITIFPRLLFSPIAGVFGDRFDRRNWMFFLGLCSGVTIALFGILHESGIILTIWIIYVLVILLETFETFYSSSSVGIIPLIVKKEEIGVATSFADIDEGIVGIIGPLLAATFYATIGVGVGLIMAGVISFLGSVLLLFMHTQDIKDGEENVKNTIWKDFLDGVNLVKKEPFLRKLVILAPLTNFFLTSAFNISLVFFLRNKLNVSDIVFGGYEAILSVMVLIAPFIAMKLLKKEDAANLLPPLIFGITIGFTVLATIVIFNYFQILGQLSTIIILCIASGIIVAIIEIMNIASSVMFKTLVSIKFLGRVISIVNLLATISIPLGQMIYGIMNDFYPIYWTLILSAGGFFLMYFLSASILKDIAKPKE</sequence>
<keyword evidence="3" id="KW-1003">Cell membrane</keyword>
<feature type="transmembrane region" description="Helical" evidence="7">
    <location>
        <begin position="224"/>
        <end position="246"/>
    </location>
</feature>
<dbReference type="InterPro" id="IPR036259">
    <property type="entry name" value="MFS_trans_sf"/>
</dbReference>
<evidence type="ECO:0000256" key="4">
    <source>
        <dbReference type="ARBA" id="ARBA00022692"/>
    </source>
</evidence>
<dbReference type="CDD" id="cd06173">
    <property type="entry name" value="MFS_MefA_like"/>
    <property type="match status" value="1"/>
</dbReference>
<dbReference type="PROSITE" id="PS50850">
    <property type="entry name" value="MFS"/>
    <property type="match status" value="1"/>
</dbReference>
<keyword evidence="2" id="KW-0813">Transport</keyword>
<keyword evidence="4 7" id="KW-0812">Transmembrane</keyword>
<feature type="transmembrane region" description="Helical" evidence="7">
    <location>
        <begin position="386"/>
        <end position="408"/>
    </location>
</feature>
<dbReference type="SUPFAM" id="SSF103473">
    <property type="entry name" value="MFS general substrate transporter"/>
    <property type="match status" value="1"/>
</dbReference>
<dbReference type="EMBL" id="AZRL01000021">
    <property type="protein sequence ID" value="PNR95586.1"/>
    <property type="molecule type" value="Genomic_DNA"/>
</dbReference>
<gene>
    <name evidence="9" type="ORF">X929_07895</name>
</gene>
<dbReference type="Proteomes" id="UP000236434">
    <property type="component" value="Unassembled WGS sequence"/>
</dbReference>
<feature type="transmembrane region" description="Helical" evidence="7">
    <location>
        <begin position="318"/>
        <end position="342"/>
    </location>
</feature>
<keyword evidence="6 7" id="KW-0472">Membrane</keyword>
<keyword evidence="5 7" id="KW-1133">Transmembrane helix</keyword>
<dbReference type="RefSeq" id="WP_103067432.1">
    <property type="nucleotide sequence ID" value="NZ_AZRL01000021.1"/>
</dbReference>
<evidence type="ECO:0000256" key="1">
    <source>
        <dbReference type="ARBA" id="ARBA00004651"/>
    </source>
</evidence>
<dbReference type="InterPro" id="IPR020846">
    <property type="entry name" value="MFS_dom"/>
</dbReference>
<dbReference type="Gene3D" id="1.20.1250.20">
    <property type="entry name" value="MFS general substrate transporter like domains"/>
    <property type="match status" value="1"/>
</dbReference>